<dbReference type="EMBL" id="JAGKQH010000017">
    <property type="protein sequence ID" value="KAG6575640.1"/>
    <property type="molecule type" value="Genomic_DNA"/>
</dbReference>
<name>A0AAV6M6E8_9ROSI</name>
<evidence type="ECO:0000256" key="1">
    <source>
        <dbReference type="SAM" id="MobiDB-lite"/>
    </source>
</evidence>
<sequence>MGFLMHSRSCSDGGGFWQGNPSEINPGPHEINSSSSELAKYVNEIYTGHASIIAVPDIRNPPWPWRKLFSLADLVGR</sequence>
<organism evidence="2 3">
    <name type="scientific">Cucurbita argyrosperma subsp. sororia</name>
    <dbReference type="NCBI Taxonomy" id="37648"/>
    <lineage>
        <taxon>Eukaryota</taxon>
        <taxon>Viridiplantae</taxon>
        <taxon>Streptophyta</taxon>
        <taxon>Embryophyta</taxon>
        <taxon>Tracheophyta</taxon>
        <taxon>Spermatophyta</taxon>
        <taxon>Magnoliopsida</taxon>
        <taxon>eudicotyledons</taxon>
        <taxon>Gunneridae</taxon>
        <taxon>Pentapetalae</taxon>
        <taxon>rosids</taxon>
        <taxon>fabids</taxon>
        <taxon>Cucurbitales</taxon>
        <taxon>Cucurbitaceae</taxon>
        <taxon>Cucurbiteae</taxon>
        <taxon>Cucurbita</taxon>
    </lineage>
</organism>
<evidence type="ECO:0000313" key="2">
    <source>
        <dbReference type="EMBL" id="KAG6575640.1"/>
    </source>
</evidence>
<comment type="caution">
    <text evidence="2">The sequence shown here is derived from an EMBL/GenBank/DDBJ whole genome shotgun (WGS) entry which is preliminary data.</text>
</comment>
<accession>A0AAV6M6E8</accession>
<feature type="region of interest" description="Disordered" evidence="1">
    <location>
        <begin position="1"/>
        <end position="31"/>
    </location>
</feature>
<gene>
    <name evidence="2" type="ORF">SDJN03_26279</name>
</gene>
<keyword evidence="3" id="KW-1185">Reference proteome</keyword>
<reference evidence="2 3" key="1">
    <citation type="journal article" date="2021" name="Hortic Res">
        <title>The domestication of Cucurbita argyrosperma as revealed by the genome of its wild relative.</title>
        <authorList>
            <person name="Barrera-Redondo J."/>
            <person name="Sanchez-de la Vega G."/>
            <person name="Aguirre-Liguori J.A."/>
            <person name="Castellanos-Morales G."/>
            <person name="Gutierrez-Guerrero Y.T."/>
            <person name="Aguirre-Dugua X."/>
            <person name="Aguirre-Planter E."/>
            <person name="Tenaillon M.I."/>
            <person name="Lira-Saade R."/>
            <person name="Eguiarte L.E."/>
        </authorList>
    </citation>
    <scope>NUCLEOTIDE SEQUENCE [LARGE SCALE GENOMIC DNA]</scope>
    <source>
        <strain evidence="2">JBR-2021</strain>
    </source>
</reference>
<protein>
    <submittedName>
        <fullName evidence="2">Uncharacterized protein</fullName>
    </submittedName>
</protein>
<dbReference type="AlphaFoldDB" id="A0AAV6M6E8"/>
<feature type="non-terminal residue" evidence="2">
    <location>
        <position position="1"/>
    </location>
</feature>
<proteinExistence type="predicted"/>
<dbReference type="Proteomes" id="UP000685013">
    <property type="component" value="Chromosome 17"/>
</dbReference>
<evidence type="ECO:0000313" key="3">
    <source>
        <dbReference type="Proteomes" id="UP000685013"/>
    </source>
</evidence>